<evidence type="ECO:0000256" key="5">
    <source>
        <dbReference type="PIRSR" id="PIRSR611778-50"/>
    </source>
</evidence>
<proteinExistence type="inferred from homology"/>
<organism evidence="7 8">
    <name type="scientific">Bosea lathyri</name>
    <dbReference type="NCBI Taxonomy" id="1036778"/>
    <lineage>
        <taxon>Bacteria</taxon>
        <taxon>Pseudomonadati</taxon>
        <taxon>Pseudomonadota</taxon>
        <taxon>Alphaproteobacteria</taxon>
        <taxon>Hyphomicrobiales</taxon>
        <taxon>Boseaceae</taxon>
        <taxon>Bosea</taxon>
    </lineage>
</organism>
<dbReference type="EMBL" id="FNUY01000005">
    <property type="protein sequence ID" value="SEG40231.1"/>
    <property type="molecule type" value="Genomic_DNA"/>
</dbReference>
<evidence type="ECO:0000259" key="6">
    <source>
        <dbReference type="Pfam" id="PF01979"/>
    </source>
</evidence>
<keyword evidence="4" id="KW-0378">Hydrolase</keyword>
<dbReference type="OrthoDB" id="9775759at2"/>
<comment type="cofactor">
    <cofactor evidence="1">
        <name>Zn(2+)</name>
        <dbReference type="ChEBI" id="CHEBI:29105"/>
    </cofactor>
</comment>
<dbReference type="Proteomes" id="UP000236743">
    <property type="component" value="Unassembled WGS sequence"/>
</dbReference>
<dbReference type="NCBIfam" id="TIGR02033">
    <property type="entry name" value="D-hydantoinase"/>
    <property type="match status" value="1"/>
</dbReference>
<dbReference type="GO" id="GO:0046872">
    <property type="term" value="F:metal ion binding"/>
    <property type="evidence" value="ECO:0007669"/>
    <property type="project" value="UniProtKB-KW"/>
</dbReference>
<dbReference type="InterPro" id="IPR011059">
    <property type="entry name" value="Metal-dep_hydrolase_composite"/>
</dbReference>
<dbReference type="NCBIfam" id="NF009941">
    <property type="entry name" value="PRK13404.1"/>
    <property type="match status" value="1"/>
</dbReference>
<dbReference type="FunFam" id="3.20.20.140:FF:000174">
    <property type="entry name" value="Dihydropyrimidinase-related protein 2"/>
    <property type="match status" value="1"/>
</dbReference>
<dbReference type="GO" id="GO:0016812">
    <property type="term" value="F:hydrolase activity, acting on carbon-nitrogen (but not peptide) bonds, in cyclic amides"/>
    <property type="evidence" value="ECO:0007669"/>
    <property type="project" value="TreeGrafter"/>
</dbReference>
<name>A0A1H5ZVL1_9HYPH</name>
<dbReference type="InterPro" id="IPR032466">
    <property type="entry name" value="Metal_Hydrolase"/>
</dbReference>
<accession>A0A1H5ZVL1</accession>
<dbReference type="PANTHER" id="PTHR11647">
    <property type="entry name" value="HYDRANTOINASE/DIHYDROPYRIMIDINASE FAMILY MEMBER"/>
    <property type="match status" value="1"/>
</dbReference>
<keyword evidence="3" id="KW-0479">Metal-binding</keyword>
<evidence type="ECO:0000313" key="8">
    <source>
        <dbReference type="Proteomes" id="UP000236743"/>
    </source>
</evidence>
<dbReference type="InterPro" id="IPR011778">
    <property type="entry name" value="Hydantoinase/dihydroPyrase"/>
</dbReference>
<dbReference type="SUPFAM" id="SSF51338">
    <property type="entry name" value="Composite domain of metallo-dependent hydrolases"/>
    <property type="match status" value="1"/>
</dbReference>
<dbReference type="RefSeq" id="WP_103872970.1">
    <property type="nucleotide sequence ID" value="NZ_FNUY01000005.1"/>
</dbReference>
<dbReference type="SUPFAM" id="SSF51556">
    <property type="entry name" value="Metallo-dependent hydrolases"/>
    <property type="match status" value="1"/>
</dbReference>
<dbReference type="InterPro" id="IPR006680">
    <property type="entry name" value="Amidohydro-rel"/>
</dbReference>
<comment type="PTM">
    <text evidence="5">Carbamylation allows a single lysine to coordinate two divalent metal cations.</text>
</comment>
<dbReference type="Gene3D" id="3.20.20.140">
    <property type="entry name" value="Metal-dependent hydrolases"/>
    <property type="match status" value="1"/>
</dbReference>
<dbReference type="CDD" id="cd01314">
    <property type="entry name" value="D-HYD"/>
    <property type="match status" value="1"/>
</dbReference>
<sequence>MTTQPYDLVIRGGTVGTASGAFEADVAVRDGTIAAIGSGLAQGAREIDARGKLVLPGGIDTHAHVEQVSAGGLLNADTFESATTSAAFGGNTTLISFAAQHRGNDLRKVVDDYSVLAKRGALIDYAFHMIVANPDRKTIETDLPALIKEGHASIKVFMTYDLIKVDDEPLLDLLLTARENRALVCVHAENHGMISWMGRKLVERGYTAPKYHSISHPRGSEAEAFTRLITQAALIDQPIMIFHVSTAEGAAVIRQARGQGLKVFAETCPQYLFLTKHDLDKPGVEGAKWMCSPPPREVADQDALWQALALGDIQTISSDHAPYRFDETGKLSAGPNPNFKQIANGLPGLETRLPLLFDALVSKGRPEFAGRGIEAFVELTATAPAALYNLPRKGAIQPGFDADIAIWDPQREVTISDELMHDLAGFTPFAGRTVKGWPERVILRGQDVVAAGALKAAPGSGRWLGRTGGRAAEPTGRLTLDMDPATNFGANIL</sequence>
<dbReference type="InterPro" id="IPR050378">
    <property type="entry name" value="Metallo-dep_Hydrolases_sf"/>
</dbReference>
<evidence type="ECO:0000256" key="3">
    <source>
        <dbReference type="ARBA" id="ARBA00022723"/>
    </source>
</evidence>
<evidence type="ECO:0000256" key="1">
    <source>
        <dbReference type="ARBA" id="ARBA00001947"/>
    </source>
</evidence>
<feature type="domain" description="Amidohydrolase-related" evidence="6">
    <location>
        <begin position="53"/>
        <end position="446"/>
    </location>
</feature>
<dbReference type="Gene3D" id="2.30.40.10">
    <property type="entry name" value="Urease, subunit C, domain 1"/>
    <property type="match status" value="1"/>
</dbReference>
<protein>
    <submittedName>
        <fullName evidence="7">Dihydropyrimidinase</fullName>
    </submittedName>
</protein>
<dbReference type="Pfam" id="PF01979">
    <property type="entry name" value="Amidohydro_1"/>
    <property type="match status" value="1"/>
</dbReference>
<gene>
    <name evidence="7" type="ORF">SAMN04488115_10542</name>
</gene>
<keyword evidence="8" id="KW-1185">Reference proteome</keyword>
<evidence type="ECO:0000313" key="7">
    <source>
        <dbReference type="EMBL" id="SEG40231.1"/>
    </source>
</evidence>
<evidence type="ECO:0000256" key="4">
    <source>
        <dbReference type="ARBA" id="ARBA00022801"/>
    </source>
</evidence>
<reference evidence="7 8" key="1">
    <citation type="submission" date="2016-10" db="EMBL/GenBank/DDBJ databases">
        <authorList>
            <person name="de Groot N.N."/>
        </authorList>
    </citation>
    <scope>NUCLEOTIDE SEQUENCE [LARGE SCALE GENOMIC DNA]</scope>
    <source>
        <strain evidence="7 8">DSM 26656</strain>
    </source>
</reference>
<comment type="similarity">
    <text evidence="2">Belongs to the metallo-dependent hydrolases superfamily. Hydantoinase/dihydropyrimidinase family.</text>
</comment>
<evidence type="ECO:0000256" key="2">
    <source>
        <dbReference type="ARBA" id="ARBA00008829"/>
    </source>
</evidence>
<dbReference type="GO" id="GO:0005829">
    <property type="term" value="C:cytosol"/>
    <property type="evidence" value="ECO:0007669"/>
    <property type="project" value="TreeGrafter"/>
</dbReference>
<feature type="modified residue" description="N6-carboxylysine" evidence="5">
    <location>
        <position position="155"/>
    </location>
</feature>
<dbReference type="PANTHER" id="PTHR11647:SF1">
    <property type="entry name" value="COLLAPSIN RESPONSE MEDIATOR PROTEIN"/>
    <property type="match status" value="1"/>
</dbReference>
<dbReference type="AlphaFoldDB" id="A0A1H5ZVL1"/>